<dbReference type="Proteomes" id="UP000663874">
    <property type="component" value="Unassembled WGS sequence"/>
</dbReference>
<dbReference type="PANTHER" id="PTHR47928">
    <property type="entry name" value="REPEAT-CONTAINING PROTEIN, PUTATIVE-RELATED"/>
    <property type="match status" value="1"/>
</dbReference>
<evidence type="ECO:0000256" key="1">
    <source>
        <dbReference type="PROSITE-ProRule" id="PRU00708"/>
    </source>
</evidence>
<name>A0A814DS85_9BILA</name>
<evidence type="ECO:0000259" key="2">
    <source>
        <dbReference type="Pfam" id="PF14432"/>
    </source>
</evidence>
<dbReference type="Pfam" id="PF01535">
    <property type="entry name" value="PPR"/>
    <property type="match status" value="3"/>
</dbReference>
<reference evidence="3" key="1">
    <citation type="submission" date="2021-02" db="EMBL/GenBank/DDBJ databases">
        <authorList>
            <person name="Nowell W R."/>
        </authorList>
    </citation>
    <scope>NUCLEOTIDE SEQUENCE</scope>
</reference>
<accession>A0A814DS85</accession>
<comment type="caution">
    <text evidence="3">The sequence shown here is derived from an EMBL/GenBank/DDBJ whole genome shotgun (WGS) entry which is preliminary data.</text>
</comment>
<evidence type="ECO:0000313" key="4">
    <source>
        <dbReference type="EMBL" id="CAF3883662.1"/>
    </source>
</evidence>
<dbReference type="InterPro" id="IPR011990">
    <property type="entry name" value="TPR-like_helical_dom_sf"/>
</dbReference>
<dbReference type="InterPro" id="IPR002885">
    <property type="entry name" value="PPR_rpt"/>
</dbReference>
<dbReference type="EMBL" id="CAJNOU010000321">
    <property type="protein sequence ID" value="CAF0957863.1"/>
    <property type="molecule type" value="Genomic_DNA"/>
</dbReference>
<dbReference type="Gene3D" id="1.25.40.10">
    <property type="entry name" value="Tetratricopeptide repeat domain"/>
    <property type="match status" value="3"/>
</dbReference>
<feature type="domain" description="DYW" evidence="2">
    <location>
        <begin position="567"/>
        <end position="648"/>
    </location>
</feature>
<dbReference type="PANTHER" id="PTHR47928:SF146">
    <property type="entry name" value="DYW DOMAIN-CONTAINING PROTEIN"/>
    <property type="match status" value="1"/>
</dbReference>
<dbReference type="InterPro" id="IPR032867">
    <property type="entry name" value="DYW_dom"/>
</dbReference>
<proteinExistence type="predicted"/>
<dbReference type="Pfam" id="PF14432">
    <property type="entry name" value="DYW_deaminase"/>
    <property type="match status" value="1"/>
</dbReference>
<evidence type="ECO:0000313" key="3">
    <source>
        <dbReference type="EMBL" id="CAF0957863.1"/>
    </source>
</evidence>
<organism evidence="3 5">
    <name type="scientific">Rotaria sordida</name>
    <dbReference type="NCBI Taxonomy" id="392033"/>
    <lineage>
        <taxon>Eukaryota</taxon>
        <taxon>Metazoa</taxon>
        <taxon>Spiralia</taxon>
        <taxon>Gnathifera</taxon>
        <taxon>Rotifera</taxon>
        <taxon>Eurotatoria</taxon>
        <taxon>Bdelloidea</taxon>
        <taxon>Philodinida</taxon>
        <taxon>Philodinidae</taxon>
        <taxon>Rotaria</taxon>
    </lineage>
</organism>
<feature type="repeat" description="PPR" evidence="1">
    <location>
        <begin position="256"/>
        <end position="290"/>
    </location>
</feature>
<dbReference type="PROSITE" id="PS51375">
    <property type="entry name" value="PPR"/>
    <property type="match status" value="1"/>
</dbReference>
<dbReference type="NCBIfam" id="TIGR00756">
    <property type="entry name" value="PPR"/>
    <property type="match status" value="1"/>
</dbReference>
<dbReference type="Proteomes" id="UP000663889">
    <property type="component" value="Unassembled WGS sequence"/>
</dbReference>
<dbReference type="EMBL" id="CAJOBE010003489">
    <property type="protein sequence ID" value="CAF3883662.1"/>
    <property type="molecule type" value="Genomic_DNA"/>
</dbReference>
<protein>
    <recommendedName>
        <fullName evidence="2">DYW domain-containing protein</fullName>
    </recommendedName>
</protein>
<dbReference type="GO" id="GO:0008270">
    <property type="term" value="F:zinc ion binding"/>
    <property type="evidence" value="ECO:0007669"/>
    <property type="project" value="InterPro"/>
</dbReference>
<sequence length="649" mass="74966">MQYFRRLSLIRSSFRLLSSSIVDVTPSTIVDVTPSTIEKELYEINKLMKTYNNTHVPIRTIALFEWMLNIINIKPDFNCYLNIIRACGELNNLNICQNIHKYIQNDQTLKIQEYHQLQIKLIYMYSKIKNIQSAEQIFQQVKTIKNLPIDISLFGTMFKGYNMNGQPNKTIELYENEILNNKIIELDAISATCLLSACTDCHRLDIGEYVHDEILRLGLLDPPNIRLATAIMNMYCNCGSIDRARELFNQLLPIVDNVAYSTLMKTYLSINQPVEVLNLFKQLQSSSILPDSFIYLNIINACNQLGLMHQAENIHRIIPSYIIERNLSLHSGLIDMHAHCLHLNEAYRLFNLLKQKTNISLANLLHGYAINGQGQQALKLFEKVKSELIFNEQVYKMILYACAYTGGLVREAQDIYKIIPDKYKTSQVAAAMVSTLARASLFDEAESFIHQYKPKSQNISLLWSTFFMVCYHSKNLQYAKLIYDHITDDPLLLLLFSDMTNLLPSNEIINYFQQQTSGICWTEIENNDKTNYIIYKFDDNNLSKFSSLYSELNIVINDLKSIGINWKIYENDLKKLFCGHTAIRLAIVTHLILTLPTTSIQLTTTKSICHVCHEGIKQLSLLKQRDIILRDNIRVHHFHHGQCSCHDQF</sequence>
<gene>
    <name evidence="4" type="ORF">FNK824_LOCUS19675</name>
    <name evidence="3" type="ORF">SEV965_LOCUS8602</name>
</gene>
<evidence type="ECO:0000313" key="5">
    <source>
        <dbReference type="Proteomes" id="UP000663889"/>
    </source>
</evidence>
<dbReference type="AlphaFoldDB" id="A0A814DS85"/>
<dbReference type="InterPro" id="IPR050421">
    <property type="entry name" value="PPR"/>
</dbReference>